<name>E0IAN0_9BACL</name>
<evidence type="ECO:0000313" key="5">
    <source>
        <dbReference type="Proteomes" id="UP000005387"/>
    </source>
</evidence>
<dbReference type="PIRSF" id="PIRSF016838">
    <property type="entry name" value="PafC"/>
    <property type="match status" value="1"/>
</dbReference>
<dbReference type="PROSITE" id="PS52050">
    <property type="entry name" value="WYL"/>
    <property type="match status" value="1"/>
</dbReference>
<feature type="domain" description="HTH deoR-type" evidence="3">
    <location>
        <begin position="2"/>
        <end position="57"/>
    </location>
</feature>
<evidence type="ECO:0000256" key="1">
    <source>
        <dbReference type="ARBA" id="ARBA00023015"/>
    </source>
</evidence>
<protein>
    <submittedName>
        <fullName evidence="4">Putative transcriptional regulator</fullName>
    </submittedName>
</protein>
<dbReference type="RefSeq" id="WP_006038860.1">
    <property type="nucleotide sequence ID" value="NZ_AEDD01000007.1"/>
</dbReference>
<dbReference type="InterPro" id="IPR013196">
    <property type="entry name" value="HTH_11"/>
</dbReference>
<dbReference type="InterPro" id="IPR028349">
    <property type="entry name" value="PafC-like"/>
</dbReference>
<dbReference type="SUPFAM" id="SSF46785">
    <property type="entry name" value="Winged helix' DNA-binding domain"/>
    <property type="match status" value="1"/>
</dbReference>
<dbReference type="STRING" id="717606.PaecuDRAFT_2870"/>
<dbReference type="Pfam" id="PF08279">
    <property type="entry name" value="HTH_11"/>
    <property type="match status" value="1"/>
</dbReference>
<dbReference type="eggNOG" id="COG2378">
    <property type="taxonomic scope" value="Bacteria"/>
</dbReference>
<keyword evidence="5" id="KW-1185">Reference proteome</keyword>
<dbReference type="Pfam" id="PF25583">
    <property type="entry name" value="WCX"/>
    <property type="match status" value="1"/>
</dbReference>
<dbReference type="InterPro" id="IPR001034">
    <property type="entry name" value="DeoR_HTH"/>
</dbReference>
<proteinExistence type="predicted"/>
<dbReference type="EMBL" id="AEDD01000007">
    <property type="protein sequence ID" value="EFM10434.1"/>
    <property type="molecule type" value="Genomic_DNA"/>
</dbReference>
<dbReference type="InterPro" id="IPR051534">
    <property type="entry name" value="CBASS_pafABC_assoc_protein"/>
</dbReference>
<gene>
    <name evidence="4" type="ORF">PaecuDRAFT_2870</name>
</gene>
<dbReference type="Proteomes" id="UP000005387">
    <property type="component" value="Unassembled WGS sequence"/>
</dbReference>
<dbReference type="PANTHER" id="PTHR34580">
    <property type="match status" value="1"/>
</dbReference>
<reference evidence="4 5" key="1">
    <citation type="submission" date="2010-07" db="EMBL/GenBank/DDBJ databases">
        <title>The draft genome of Paenibacillus curdlanolyticus YK9.</title>
        <authorList>
            <consortium name="US DOE Joint Genome Institute (JGI-PGF)"/>
            <person name="Lucas S."/>
            <person name="Copeland A."/>
            <person name="Lapidus A."/>
            <person name="Cheng J.-F."/>
            <person name="Bruce D."/>
            <person name="Goodwin L."/>
            <person name="Pitluck S."/>
            <person name="Land M.L."/>
            <person name="Hauser L."/>
            <person name="Chang Y.-J."/>
            <person name="Jeffries C."/>
            <person name="Anderson I.J."/>
            <person name="Johnson E."/>
            <person name="Loganathan U."/>
            <person name="Mulhopadhyay B."/>
            <person name="Kyrpides N."/>
            <person name="Woyke T.J."/>
        </authorList>
    </citation>
    <scope>NUCLEOTIDE SEQUENCE [LARGE SCALE GENOMIC DNA]</scope>
    <source>
        <strain evidence="4 5">YK9</strain>
    </source>
</reference>
<dbReference type="PROSITE" id="PS51000">
    <property type="entry name" value="HTH_DEOR_2"/>
    <property type="match status" value="1"/>
</dbReference>
<keyword evidence="2" id="KW-0804">Transcription</keyword>
<dbReference type="Pfam" id="PF13280">
    <property type="entry name" value="WYL"/>
    <property type="match status" value="1"/>
</dbReference>
<dbReference type="GO" id="GO:0003700">
    <property type="term" value="F:DNA-binding transcription factor activity"/>
    <property type="evidence" value="ECO:0007669"/>
    <property type="project" value="InterPro"/>
</dbReference>
<evidence type="ECO:0000259" key="3">
    <source>
        <dbReference type="PROSITE" id="PS51000"/>
    </source>
</evidence>
<evidence type="ECO:0000313" key="4">
    <source>
        <dbReference type="EMBL" id="EFM10434.1"/>
    </source>
</evidence>
<dbReference type="InterPro" id="IPR057727">
    <property type="entry name" value="WCX_dom"/>
</dbReference>
<dbReference type="InterPro" id="IPR026881">
    <property type="entry name" value="WYL_dom"/>
</dbReference>
<dbReference type="InterPro" id="IPR036390">
    <property type="entry name" value="WH_DNA-bd_sf"/>
</dbReference>
<dbReference type="InterPro" id="IPR036388">
    <property type="entry name" value="WH-like_DNA-bd_sf"/>
</dbReference>
<sequence length="315" mass="36817">MKLERLLAITMLLLNRKRITAKELSERFEVSLRTIYRDLETINMAGIPVVSYAGMAGGYELTERYGIERQYLSLDELQSIMTALRGIRTAMDETHVAGLLDKVGALLNHTEQHYAQQRSRELIIDINPWHQNDPAEPSRLPLIRQAVREQRIVAFSYTDGQGQLSERKVELYSVVLKGYVWYAYGYCRMREDFRTFRLTRIMDLRLEDDRFEWREEAAERANNLQLRTPRLIFEPIAVSFRFSPAVRPRVFDYYKPEQITVCEDGYMLVNAELPNDPMLYRSLLSFGSDVEVLAPAELAERLRDEAMRMVALYNK</sequence>
<organism evidence="4 5">
    <name type="scientific">Paenibacillus curdlanolyticus YK9</name>
    <dbReference type="NCBI Taxonomy" id="717606"/>
    <lineage>
        <taxon>Bacteria</taxon>
        <taxon>Bacillati</taxon>
        <taxon>Bacillota</taxon>
        <taxon>Bacilli</taxon>
        <taxon>Bacillales</taxon>
        <taxon>Paenibacillaceae</taxon>
        <taxon>Paenibacillus</taxon>
    </lineage>
</organism>
<accession>E0IAN0</accession>
<dbReference type="AlphaFoldDB" id="E0IAN0"/>
<keyword evidence="1" id="KW-0805">Transcription regulation</keyword>
<evidence type="ECO:0000256" key="2">
    <source>
        <dbReference type="ARBA" id="ARBA00023163"/>
    </source>
</evidence>
<dbReference type="PANTHER" id="PTHR34580:SF1">
    <property type="entry name" value="PROTEIN PAFC"/>
    <property type="match status" value="1"/>
</dbReference>
<dbReference type="Gene3D" id="1.10.10.10">
    <property type="entry name" value="Winged helix-like DNA-binding domain superfamily/Winged helix DNA-binding domain"/>
    <property type="match status" value="1"/>
</dbReference>